<dbReference type="Pfam" id="PF12959">
    <property type="entry name" value="DUF3848"/>
    <property type="match status" value="1"/>
</dbReference>
<dbReference type="AlphaFoldDB" id="A0AAE3JAQ1"/>
<evidence type="ECO:0000313" key="2">
    <source>
        <dbReference type="EMBL" id="MCC2211702.1"/>
    </source>
</evidence>
<dbReference type="InterPro" id="IPR024380">
    <property type="entry name" value="DUF3848"/>
</dbReference>
<dbReference type="Proteomes" id="UP001198242">
    <property type="component" value="Unassembled WGS sequence"/>
</dbReference>
<evidence type="ECO:0000313" key="3">
    <source>
        <dbReference type="Proteomes" id="UP001198242"/>
    </source>
</evidence>
<feature type="domain" description="DUF3848" evidence="1">
    <location>
        <begin position="20"/>
        <end position="106"/>
    </location>
</feature>
<evidence type="ECO:0000259" key="1">
    <source>
        <dbReference type="Pfam" id="PF12959"/>
    </source>
</evidence>
<keyword evidence="3" id="KW-1185">Reference proteome</keyword>
<name>A0AAE3JAQ1_9FIRM</name>
<sequence>MNKVNTLDLEKLSTEELRSLLYERASAEKMEFCDELRKKPSEYVMEMAYQHTIYDEYLSLLEQDYLNEEQIKFLLQFECPLSVCYDAWLKTDVSYMEILHVAVNNLTEGLIADDTI</sequence>
<comment type="caution">
    <text evidence="2">The sequence shown here is derived from an EMBL/GenBank/DDBJ whole genome shotgun (WGS) entry which is preliminary data.</text>
</comment>
<accession>A0AAE3JAQ1</accession>
<dbReference type="RefSeq" id="WP_022229542.1">
    <property type="nucleotide sequence ID" value="NZ_JAJEQM010000023.1"/>
</dbReference>
<proteinExistence type="predicted"/>
<organism evidence="2 3">
    <name type="scientific">Hominilimicola fabiformis</name>
    <dbReference type="NCBI Taxonomy" id="2885356"/>
    <lineage>
        <taxon>Bacteria</taxon>
        <taxon>Bacillati</taxon>
        <taxon>Bacillota</taxon>
        <taxon>Clostridia</taxon>
        <taxon>Eubacteriales</taxon>
        <taxon>Oscillospiraceae</taxon>
        <taxon>Hominilimicola</taxon>
    </lineage>
</organism>
<gene>
    <name evidence="2" type="ORF">LKE05_13015</name>
</gene>
<protein>
    <submittedName>
        <fullName evidence="2">DUF3848 domain-containing protein</fullName>
    </submittedName>
</protein>
<reference evidence="2 3" key="1">
    <citation type="submission" date="2021-10" db="EMBL/GenBank/DDBJ databases">
        <title>Anaerobic single-cell dispensing facilitates the cultivation of human gut bacteria.</title>
        <authorList>
            <person name="Afrizal A."/>
        </authorList>
    </citation>
    <scope>NUCLEOTIDE SEQUENCE [LARGE SCALE GENOMIC DNA]</scope>
    <source>
        <strain evidence="2 3">CLA-AA-H232</strain>
    </source>
</reference>
<dbReference type="EMBL" id="JAJEQM010000023">
    <property type="protein sequence ID" value="MCC2211702.1"/>
    <property type="molecule type" value="Genomic_DNA"/>
</dbReference>